<dbReference type="InterPro" id="IPR019734">
    <property type="entry name" value="TPR_rpt"/>
</dbReference>
<evidence type="ECO:0000313" key="2">
    <source>
        <dbReference type="EMBL" id="MBO8456795.1"/>
    </source>
</evidence>
<accession>A0A9D9HN27</accession>
<organism evidence="2 3">
    <name type="scientific">Candidatus Gallitreponema excrementavium</name>
    <dbReference type="NCBI Taxonomy" id="2840840"/>
    <lineage>
        <taxon>Bacteria</taxon>
        <taxon>Pseudomonadati</taxon>
        <taxon>Spirochaetota</taxon>
        <taxon>Spirochaetia</taxon>
        <taxon>Spirochaetales</taxon>
        <taxon>Candidatus Gallitreponema</taxon>
    </lineage>
</organism>
<name>A0A9D9HN27_9SPIR</name>
<reference evidence="2" key="1">
    <citation type="submission" date="2020-10" db="EMBL/GenBank/DDBJ databases">
        <authorList>
            <person name="Gilroy R."/>
        </authorList>
    </citation>
    <scope>NUCLEOTIDE SEQUENCE</scope>
    <source>
        <strain evidence="2">10532</strain>
    </source>
</reference>
<dbReference type="PROSITE" id="PS50005">
    <property type="entry name" value="TPR"/>
    <property type="match status" value="1"/>
</dbReference>
<dbReference type="AlphaFoldDB" id="A0A9D9HN27"/>
<feature type="repeat" description="TPR" evidence="1">
    <location>
        <begin position="590"/>
        <end position="623"/>
    </location>
</feature>
<dbReference type="EMBL" id="JADIMM010000018">
    <property type="protein sequence ID" value="MBO8456795.1"/>
    <property type="molecule type" value="Genomic_DNA"/>
</dbReference>
<reference evidence="2" key="2">
    <citation type="journal article" date="2021" name="PeerJ">
        <title>Extensive microbial diversity within the chicken gut microbiome revealed by metagenomics and culture.</title>
        <authorList>
            <person name="Gilroy R."/>
            <person name="Ravi A."/>
            <person name="Getino M."/>
            <person name="Pursley I."/>
            <person name="Horton D.L."/>
            <person name="Alikhan N.F."/>
            <person name="Baker D."/>
            <person name="Gharbi K."/>
            <person name="Hall N."/>
            <person name="Watson M."/>
            <person name="Adriaenssens E.M."/>
            <person name="Foster-Nyarko E."/>
            <person name="Jarju S."/>
            <person name="Secka A."/>
            <person name="Antonio M."/>
            <person name="Oren A."/>
            <person name="Chaudhuri R.R."/>
            <person name="La Ragione R."/>
            <person name="Hildebrand F."/>
            <person name="Pallen M.J."/>
        </authorList>
    </citation>
    <scope>NUCLEOTIDE SEQUENCE</scope>
    <source>
        <strain evidence="2">10532</strain>
    </source>
</reference>
<sequence length="836" mass="96908">MFHIFIEIRYFYQLIKIDPDVINGIVEKINQNVKENGGVSFSGNNPFHFCFDDTKIGGKFACVLTLSYVKELFEEYSGRIGEYTVLCFFSTESNEVVREELENKVLQIKDDKGFFCDYPAVERLGDLVNFEPGGNKILNFYFDGILKKETVLWESGNLYLIGGKGHWAYRAFREMLRNYDMEELGNCLNNEDRKVFMELYPVSRFFDSYRYEGDWNTRNLMALEKYYTLACYALSEKSKKEKTPLILNVYNQAELDKESAVLLKKIENDPRIFQSLTFKYYKSPAVGTENKIPGELIFLLLVCSTACNYIYSFELEDFFRFLGRGNYFYGFLLKLFKSLGIVFTGDGTRGFALVGVEDSGTGNIEEVIGRFIWEKFQRKELSVSGGLYLVLNSLNFHSPVSFIQAAVFQSYENGVLVDLRERLVSGIDSKKLEKKYCTEVINMILGYCAVMQNDYNSAENYFAMGSDNVPEIYLGNVLLLIKNRNYSKAVEWVKKSLIACQNDKDVFGELRALFMMSRISMLQGQFSDAFDYLEYSFSCAETISDSYWKIKIRLDMAVNSFIQGNFAKTIRMAEEMLSLCRKSFFIDYELLGLFILGRVYHLTGDYGKAEEIFQKGIELAGDYRIEKGENLFKIWQGRVILYKGDYSRAEKIFLQYQEINPDSFLFLVESSVMFRNKLPPADFLNRAVGQYQQQPAWSDNSISWDSGFNFLEDRCFEGLGNIRIPLRLLDAYISLLKFKNNIDSESAVKTINHVTRDSGYLEFDPNNAMYFYFYYLMTEADNEEDSVDKDTLLGRAFKCMQERVSKIDDAVIQSKYMQNSYWNSKIYAEAKENKLI</sequence>
<evidence type="ECO:0000256" key="1">
    <source>
        <dbReference type="PROSITE-ProRule" id="PRU00339"/>
    </source>
</evidence>
<protein>
    <submittedName>
        <fullName evidence="2">Tetratricopeptide repeat protein</fullName>
    </submittedName>
</protein>
<keyword evidence="1" id="KW-0802">TPR repeat</keyword>
<dbReference type="InterPro" id="IPR011990">
    <property type="entry name" value="TPR-like_helical_dom_sf"/>
</dbReference>
<dbReference type="Gene3D" id="1.25.40.10">
    <property type="entry name" value="Tetratricopeptide repeat domain"/>
    <property type="match status" value="1"/>
</dbReference>
<dbReference type="SMART" id="SM00028">
    <property type="entry name" value="TPR"/>
    <property type="match status" value="3"/>
</dbReference>
<evidence type="ECO:0000313" key="3">
    <source>
        <dbReference type="Proteomes" id="UP000823638"/>
    </source>
</evidence>
<dbReference type="Pfam" id="PF13181">
    <property type="entry name" value="TPR_8"/>
    <property type="match status" value="1"/>
</dbReference>
<comment type="caution">
    <text evidence="2">The sequence shown here is derived from an EMBL/GenBank/DDBJ whole genome shotgun (WGS) entry which is preliminary data.</text>
</comment>
<dbReference type="Proteomes" id="UP000823638">
    <property type="component" value="Unassembled WGS sequence"/>
</dbReference>
<proteinExistence type="predicted"/>
<dbReference type="SUPFAM" id="SSF48452">
    <property type="entry name" value="TPR-like"/>
    <property type="match status" value="1"/>
</dbReference>
<gene>
    <name evidence="2" type="ORF">IAA81_01035</name>
</gene>